<evidence type="ECO:0000313" key="1">
    <source>
        <dbReference type="EMBL" id="CAH2232016.1"/>
    </source>
</evidence>
<dbReference type="OrthoDB" id="8196889at2759"/>
<dbReference type="Proteomes" id="UP000838756">
    <property type="component" value="Unassembled WGS sequence"/>
</dbReference>
<proteinExistence type="predicted"/>
<reference evidence="1" key="1">
    <citation type="submission" date="2022-03" db="EMBL/GenBank/DDBJ databases">
        <authorList>
            <person name="Lindestad O."/>
        </authorList>
    </citation>
    <scope>NUCLEOTIDE SEQUENCE</scope>
</reference>
<organism evidence="1 2">
    <name type="scientific">Pararge aegeria aegeria</name>
    <dbReference type="NCBI Taxonomy" id="348720"/>
    <lineage>
        <taxon>Eukaryota</taxon>
        <taxon>Metazoa</taxon>
        <taxon>Ecdysozoa</taxon>
        <taxon>Arthropoda</taxon>
        <taxon>Hexapoda</taxon>
        <taxon>Insecta</taxon>
        <taxon>Pterygota</taxon>
        <taxon>Neoptera</taxon>
        <taxon>Endopterygota</taxon>
        <taxon>Lepidoptera</taxon>
        <taxon>Glossata</taxon>
        <taxon>Ditrysia</taxon>
        <taxon>Papilionoidea</taxon>
        <taxon>Nymphalidae</taxon>
        <taxon>Satyrinae</taxon>
        <taxon>Satyrini</taxon>
        <taxon>Parargina</taxon>
        <taxon>Pararge</taxon>
    </lineage>
</organism>
<accession>A0A8S4R5F8</accession>
<protein>
    <submittedName>
        <fullName evidence="1">Jg3510 protein</fullName>
    </submittedName>
</protein>
<name>A0A8S4R5F8_9NEOP</name>
<comment type="caution">
    <text evidence="1">The sequence shown here is derived from an EMBL/GenBank/DDBJ whole genome shotgun (WGS) entry which is preliminary data.</text>
</comment>
<dbReference type="AlphaFoldDB" id="A0A8S4R5F8"/>
<keyword evidence="2" id="KW-1185">Reference proteome</keyword>
<dbReference type="EMBL" id="CAKXAJ010024861">
    <property type="protein sequence ID" value="CAH2232016.1"/>
    <property type="molecule type" value="Genomic_DNA"/>
</dbReference>
<gene>
    <name evidence="1" type="primary">jg3510</name>
    <name evidence="1" type="ORF">PAEG_LOCUS10364</name>
</gene>
<evidence type="ECO:0000313" key="2">
    <source>
        <dbReference type="Proteomes" id="UP000838756"/>
    </source>
</evidence>
<sequence>MSDSSEDEDLSRFKEAVDTSFVKLIDESRRKTPQCTKIDKPHSERYLEVPTNYNDVRVSKELQKSIGDKVSAIINNLVEYVENEHQNVKKRKIKGGIKLFNDSEDFLSCEEAKDTFTDDHNRISKEIKRKQKKRLIDQCDSKFSDSDKIKAAVVTGSYVATKEEVRHWESRRKEKLYTYKAVGKNKNILIAVQNDNKCPNFIK</sequence>